<protein>
    <submittedName>
        <fullName evidence="3">Uncharacterized protein</fullName>
    </submittedName>
</protein>
<reference evidence="3 4" key="1">
    <citation type="submission" date="2019-02" db="EMBL/GenBank/DDBJ databases">
        <title>Deep-cultivation of Planctomycetes and their phenomic and genomic characterization uncovers novel biology.</title>
        <authorList>
            <person name="Wiegand S."/>
            <person name="Jogler M."/>
            <person name="Boedeker C."/>
            <person name="Pinto D."/>
            <person name="Vollmers J."/>
            <person name="Rivas-Marin E."/>
            <person name="Kohn T."/>
            <person name="Peeters S.H."/>
            <person name="Heuer A."/>
            <person name="Rast P."/>
            <person name="Oberbeckmann S."/>
            <person name="Bunk B."/>
            <person name="Jeske O."/>
            <person name="Meyerdierks A."/>
            <person name="Storesund J.E."/>
            <person name="Kallscheuer N."/>
            <person name="Luecker S."/>
            <person name="Lage O.M."/>
            <person name="Pohl T."/>
            <person name="Merkel B.J."/>
            <person name="Hornburger P."/>
            <person name="Mueller R.-W."/>
            <person name="Bruemmer F."/>
            <person name="Labrenz M."/>
            <person name="Spormann A.M."/>
            <person name="Op Den Camp H."/>
            <person name="Overmann J."/>
            <person name="Amann R."/>
            <person name="Jetten M.S.M."/>
            <person name="Mascher T."/>
            <person name="Medema M.H."/>
            <person name="Devos D.P."/>
            <person name="Kaster A.-K."/>
            <person name="Ovreas L."/>
            <person name="Rohde M."/>
            <person name="Galperin M.Y."/>
            <person name="Jogler C."/>
        </authorList>
    </citation>
    <scope>NUCLEOTIDE SEQUENCE [LARGE SCALE GENOMIC DNA]</scope>
    <source>
        <strain evidence="3 4">CA13</strain>
    </source>
</reference>
<name>A0A5C5YVP0_9BACT</name>
<gene>
    <name evidence="3" type="ORF">CA13_01000</name>
    <name evidence="2" type="ORF">CA13_74130</name>
</gene>
<dbReference type="EMBL" id="SJPJ01000001">
    <property type="protein sequence ID" value="TWT78703.1"/>
    <property type="molecule type" value="Genomic_DNA"/>
</dbReference>
<feature type="transmembrane region" description="Helical" evidence="1">
    <location>
        <begin position="147"/>
        <end position="168"/>
    </location>
</feature>
<evidence type="ECO:0000313" key="3">
    <source>
        <dbReference type="EMBL" id="TWT78703.1"/>
    </source>
</evidence>
<evidence type="ECO:0000313" key="4">
    <source>
        <dbReference type="Proteomes" id="UP000315010"/>
    </source>
</evidence>
<feature type="transmembrane region" description="Helical" evidence="1">
    <location>
        <begin position="175"/>
        <end position="195"/>
    </location>
</feature>
<evidence type="ECO:0000256" key="1">
    <source>
        <dbReference type="SAM" id="Phobius"/>
    </source>
</evidence>
<comment type="caution">
    <text evidence="3">The sequence shown here is derived from an EMBL/GenBank/DDBJ whole genome shotgun (WGS) entry which is preliminary data.</text>
</comment>
<evidence type="ECO:0000313" key="2">
    <source>
        <dbReference type="EMBL" id="TWT74695.1"/>
    </source>
</evidence>
<dbReference type="Proteomes" id="UP000315010">
    <property type="component" value="Unassembled WGS sequence"/>
</dbReference>
<feature type="transmembrane region" description="Helical" evidence="1">
    <location>
        <begin position="106"/>
        <end position="127"/>
    </location>
</feature>
<dbReference type="EMBL" id="SJPJ01000021">
    <property type="protein sequence ID" value="TWT74695.1"/>
    <property type="molecule type" value="Genomic_DNA"/>
</dbReference>
<keyword evidence="4" id="KW-1185">Reference proteome</keyword>
<sequence>MAFPIPDRSALAIRWFIGKPTTSLALALRYNATNQRMHTEPSNVSWAMVCQLLGPGDPSRSSTFTASRVTTYRGSKLVETPNPYASTSVSQLTDDAESKTRGVIPYLLSPFFFITGVAILIVGANTYASAWSDERMMANDGTARYGWTLIAACQAFAGLLWTVAAVAYLKRRPGVGHWIVLTGLFALLLSMLVIIPV</sequence>
<keyword evidence="1" id="KW-0812">Transmembrane</keyword>
<dbReference type="AlphaFoldDB" id="A0A5C5YVP0"/>
<accession>A0A5C5YVP0</accession>
<keyword evidence="1" id="KW-1133">Transmembrane helix</keyword>
<organism evidence="3 4">
    <name type="scientific">Novipirellula herctigrandis</name>
    <dbReference type="NCBI Taxonomy" id="2527986"/>
    <lineage>
        <taxon>Bacteria</taxon>
        <taxon>Pseudomonadati</taxon>
        <taxon>Planctomycetota</taxon>
        <taxon>Planctomycetia</taxon>
        <taxon>Pirellulales</taxon>
        <taxon>Pirellulaceae</taxon>
        <taxon>Novipirellula</taxon>
    </lineage>
</organism>
<proteinExistence type="predicted"/>
<keyword evidence="1" id="KW-0472">Membrane</keyword>